<keyword evidence="1" id="KW-1133">Transmembrane helix</keyword>
<feature type="transmembrane region" description="Helical" evidence="1">
    <location>
        <begin position="131"/>
        <end position="148"/>
    </location>
</feature>
<gene>
    <name evidence="2" type="ORF">SIAM614_20405</name>
</gene>
<dbReference type="AlphaFoldDB" id="A0NY92"/>
<organism evidence="2 3">
    <name type="scientific">Roseibium aggregatum (strain ATCC 25650 / DSM 13394 / JCM 20685 / NBRC 16684 / NCIMB 2208 / IAM 12614 / B1)</name>
    <name type="common">Stappia aggregata</name>
    <dbReference type="NCBI Taxonomy" id="384765"/>
    <lineage>
        <taxon>Bacteria</taxon>
        <taxon>Pseudomonadati</taxon>
        <taxon>Pseudomonadota</taxon>
        <taxon>Alphaproteobacteria</taxon>
        <taxon>Hyphomicrobiales</taxon>
        <taxon>Stappiaceae</taxon>
        <taxon>Roseibium</taxon>
    </lineage>
</organism>
<dbReference type="GeneID" id="68848306"/>
<feature type="transmembrane region" description="Helical" evidence="1">
    <location>
        <begin position="34"/>
        <end position="53"/>
    </location>
</feature>
<dbReference type="OrthoDB" id="8453387at2"/>
<keyword evidence="1" id="KW-0472">Membrane</keyword>
<keyword evidence="2" id="KW-0808">Transferase</keyword>
<evidence type="ECO:0000256" key="1">
    <source>
        <dbReference type="SAM" id="Phobius"/>
    </source>
</evidence>
<keyword evidence="2" id="KW-0032">Aminotransferase</keyword>
<dbReference type="Proteomes" id="UP000004848">
    <property type="component" value="Unassembled WGS sequence"/>
</dbReference>
<feature type="transmembrane region" description="Helical" evidence="1">
    <location>
        <begin position="93"/>
        <end position="111"/>
    </location>
</feature>
<evidence type="ECO:0000313" key="3">
    <source>
        <dbReference type="Proteomes" id="UP000004848"/>
    </source>
</evidence>
<dbReference type="eggNOG" id="ENOG503409F">
    <property type="taxonomic scope" value="Bacteria"/>
</dbReference>
<feature type="transmembrane region" description="Helical" evidence="1">
    <location>
        <begin position="60"/>
        <end position="81"/>
    </location>
</feature>
<reference evidence="2 3" key="1">
    <citation type="submission" date="2006-05" db="EMBL/GenBank/DDBJ databases">
        <authorList>
            <person name="King G."/>
            <person name="Ferriera S."/>
            <person name="Johnson J."/>
            <person name="Kravitz S."/>
            <person name="Beeson K."/>
            <person name="Sutton G."/>
            <person name="Rogers Y.-H."/>
            <person name="Friedman R."/>
            <person name="Frazier M."/>
            <person name="Venter J.C."/>
        </authorList>
    </citation>
    <scope>NUCLEOTIDE SEQUENCE [LARGE SCALE GENOMIC DNA]</scope>
    <source>
        <strain evidence="3">ATCC 25650 / DSM 13394 / JCM 20685 / NBRC 16684 / NCIMB 2208 / IAM 12614 / B1</strain>
    </source>
</reference>
<feature type="transmembrane region" description="Helical" evidence="1">
    <location>
        <begin position="154"/>
        <end position="171"/>
    </location>
</feature>
<keyword evidence="1" id="KW-0812">Transmembrane</keyword>
<evidence type="ECO:0000313" key="2">
    <source>
        <dbReference type="EMBL" id="EAV42088.1"/>
    </source>
</evidence>
<comment type="caution">
    <text evidence="2">The sequence shown here is derived from an EMBL/GenBank/DDBJ whole genome shotgun (WGS) entry which is preliminary data.</text>
</comment>
<dbReference type="EC" id="2.6.1.1" evidence="2"/>
<accession>A0NY92</accession>
<name>A0NY92_ROSAI</name>
<dbReference type="EMBL" id="AAUW01000016">
    <property type="protein sequence ID" value="EAV42088.1"/>
    <property type="molecule type" value="Genomic_DNA"/>
</dbReference>
<dbReference type="RefSeq" id="WP_006937449.1">
    <property type="nucleotide sequence ID" value="NZ_AAUW01000016.1"/>
</dbReference>
<proteinExistence type="predicted"/>
<dbReference type="GO" id="GO:0004069">
    <property type="term" value="F:L-aspartate:2-oxoglutarate aminotransferase activity"/>
    <property type="evidence" value="ECO:0007669"/>
    <property type="project" value="UniProtKB-EC"/>
</dbReference>
<feature type="transmembrane region" description="Helical" evidence="1">
    <location>
        <begin position="9"/>
        <end position="28"/>
    </location>
</feature>
<sequence length="200" mass="21438">MANARQKQLLLDLFESLPSIVFILLWRQTSDLELAGWTGCGLAAFVLAGFVLVKARMHPVLLGINLHILLVTPVLVGFYRFGDRALAEFLTDYSYSAVLLTVTVTGGVLTLFSRGGFVGVPGLPRHQRHRLSLLMLAVSLAGAVWACWAPDNSIFPVVATLTLLIGGRRFLIAGLSEKSANGVMLAPVLAGASDTTNGYT</sequence>
<protein>
    <submittedName>
        <fullName evidence="2">Aspartate aminotransferase</fullName>
        <ecNumber evidence="2">2.6.1.1</ecNumber>
    </submittedName>
</protein>